<evidence type="ECO:0000313" key="2">
    <source>
        <dbReference type="EMBL" id="TVX99766.1"/>
    </source>
</evidence>
<dbReference type="Gene3D" id="3.40.630.30">
    <property type="match status" value="1"/>
</dbReference>
<feature type="domain" description="N-acetyltransferase" evidence="1">
    <location>
        <begin position="120"/>
        <end position="259"/>
    </location>
</feature>
<evidence type="ECO:0000259" key="1">
    <source>
        <dbReference type="PROSITE" id="PS51186"/>
    </source>
</evidence>
<dbReference type="Pfam" id="PF00583">
    <property type="entry name" value="Acetyltransf_1"/>
    <property type="match status" value="1"/>
</dbReference>
<dbReference type="AlphaFoldDB" id="A0A559JIS0"/>
<comment type="caution">
    <text evidence="2">The sequence shown here is derived from an EMBL/GenBank/DDBJ whole genome shotgun (WGS) entry which is preliminary data.</text>
</comment>
<dbReference type="OrthoDB" id="164800at2"/>
<dbReference type="Proteomes" id="UP000316330">
    <property type="component" value="Unassembled WGS sequence"/>
</dbReference>
<dbReference type="RefSeq" id="WP_144701944.1">
    <property type="nucleotide sequence ID" value="NZ_VNJJ01000006.1"/>
</dbReference>
<accession>A0A559JIS0</accession>
<evidence type="ECO:0000313" key="3">
    <source>
        <dbReference type="Proteomes" id="UP000316330"/>
    </source>
</evidence>
<dbReference type="SUPFAM" id="SSF55729">
    <property type="entry name" value="Acyl-CoA N-acyltransferases (Nat)"/>
    <property type="match status" value="1"/>
</dbReference>
<protein>
    <submittedName>
        <fullName evidence="2">GNAT family N-acetyltransferase</fullName>
    </submittedName>
</protein>
<proteinExistence type="predicted"/>
<gene>
    <name evidence="2" type="ORF">FPZ45_12520</name>
</gene>
<reference evidence="2 3" key="1">
    <citation type="submission" date="2019-07" db="EMBL/GenBank/DDBJ databases">
        <authorList>
            <person name="Kim J."/>
        </authorList>
    </citation>
    <scope>NUCLEOTIDE SEQUENCE [LARGE SCALE GENOMIC DNA]</scope>
    <source>
        <strain evidence="2 3">G13</strain>
    </source>
</reference>
<dbReference type="CDD" id="cd04301">
    <property type="entry name" value="NAT_SF"/>
    <property type="match status" value="1"/>
</dbReference>
<keyword evidence="2" id="KW-0808">Transferase</keyword>
<keyword evidence="3" id="KW-1185">Reference proteome</keyword>
<dbReference type="GO" id="GO:0016747">
    <property type="term" value="F:acyltransferase activity, transferring groups other than amino-acyl groups"/>
    <property type="evidence" value="ECO:0007669"/>
    <property type="project" value="InterPro"/>
</dbReference>
<dbReference type="InterPro" id="IPR000182">
    <property type="entry name" value="GNAT_dom"/>
</dbReference>
<sequence>MTKDEVIHLFNKEQRIEITYPGFRREEVGQVVRQVSLEGEDGFVLYSDLEQGTVEEVVREQLAYFQKLNQTFEWKAYDYDKPDNLVDILRAYGFEIGDPEALLVMQLHEGHPLLTWPIPTEIRQVTEDAGIDDIILLEEEIWNEPHEDLGERLKRDLRDDSEDLSIYAAYAGGKVVSAAWMYLHHGTSFGSLWGGSTLPDYRRKGLYTSLLAARAQAAWHKGFRLLTVDASPLSRPILEKHGFEFLGYSYPCVSPAQLS</sequence>
<dbReference type="EMBL" id="VNJJ01000006">
    <property type="protein sequence ID" value="TVX99766.1"/>
    <property type="molecule type" value="Genomic_DNA"/>
</dbReference>
<dbReference type="InterPro" id="IPR016181">
    <property type="entry name" value="Acyl_CoA_acyltransferase"/>
</dbReference>
<organism evidence="2 3">
    <name type="scientific">Cohnella terricola</name>
    <dbReference type="NCBI Taxonomy" id="1289167"/>
    <lineage>
        <taxon>Bacteria</taxon>
        <taxon>Bacillati</taxon>
        <taxon>Bacillota</taxon>
        <taxon>Bacilli</taxon>
        <taxon>Bacillales</taxon>
        <taxon>Paenibacillaceae</taxon>
        <taxon>Cohnella</taxon>
    </lineage>
</organism>
<name>A0A559JIS0_9BACL</name>
<dbReference type="PROSITE" id="PS51186">
    <property type="entry name" value="GNAT"/>
    <property type="match status" value="1"/>
</dbReference>